<sequence>MSFFYSQIALLLAVLGPISVALPDVRSRVSSPASASSAASSVAQVPPKGWNSWDAFGAGVNETEFLDCSELVANNLLTYGFDTVTVDMDWYKYGSGARITVIDKWGRPQPAIEKWPRGFRPVADKVHSMGLKFGVHIVLGVHKSALVADSPIKGGPDGVTVNDVVDLSQTCGWYHDVYGLNMTVPGAQEFYDSVIGQLVDWGVDFIKHDCVFGGSPALSDIHAVANAIRKTGKPLVYSLSPGSAYDPLQGLRVQPYANMYRISRDFHGSYPQMLMEHFPESKQNAAAGLIGGRGGNGRSWPDLDMLPPNLDPERSETASIMILWAIARSPLIWGGDPRPGARHHDPKSMPVLQNRELLRVSDLSSNNRELWSRPALHIYNDSLLAHRALPKSEGWAEGAGQPPFAGKGASYGPSTRSALPRTKCNLGALGAGSDLYVNHSTTVEWSMQWCQ</sequence>
<dbReference type="Proteomes" id="UP001190700">
    <property type="component" value="Unassembled WGS sequence"/>
</dbReference>
<dbReference type="CDD" id="cd14792">
    <property type="entry name" value="GH27"/>
    <property type="match status" value="1"/>
</dbReference>
<dbReference type="GO" id="GO:0004557">
    <property type="term" value="F:alpha-galactosidase activity"/>
    <property type="evidence" value="ECO:0007669"/>
    <property type="project" value="UniProtKB-EC"/>
</dbReference>
<evidence type="ECO:0000256" key="3">
    <source>
        <dbReference type="ARBA" id="ARBA00023295"/>
    </source>
</evidence>
<name>A0AAE0KWR4_9CHLO</name>
<evidence type="ECO:0000256" key="2">
    <source>
        <dbReference type="ARBA" id="ARBA00022801"/>
    </source>
</evidence>
<keyword evidence="5" id="KW-0732">Signal</keyword>
<dbReference type="InterPro" id="IPR017853">
    <property type="entry name" value="GH"/>
</dbReference>
<evidence type="ECO:0000313" key="6">
    <source>
        <dbReference type="EMBL" id="KAK3263613.1"/>
    </source>
</evidence>
<dbReference type="PANTHER" id="PTHR11452">
    <property type="entry name" value="ALPHA-GALACTOSIDASE/ALPHA-N-ACETYLGALACTOSAMINIDASE"/>
    <property type="match status" value="1"/>
</dbReference>
<feature type="chain" id="PRO_5042247755" description="Alpha-galactosidase" evidence="5">
    <location>
        <begin position="24"/>
        <end position="451"/>
    </location>
</feature>
<organism evidence="6 7">
    <name type="scientific">Cymbomonas tetramitiformis</name>
    <dbReference type="NCBI Taxonomy" id="36881"/>
    <lineage>
        <taxon>Eukaryota</taxon>
        <taxon>Viridiplantae</taxon>
        <taxon>Chlorophyta</taxon>
        <taxon>Pyramimonadophyceae</taxon>
        <taxon>Pyramimonadales</taxon>
        <taxon>Pyramimonadaceae</taxon>
        <taxon>Cymbomonas</taxon>
    </lineage>
</organism>
<feature type="signal peptide" evidence="5">
    <location>
        <begin position="1"/>
        <end position="23"/>
    </location>
</feature>
<keyword evidence="7" id="KW-1185">Reference proteome</keyword>
<dbReference type="GO" id="GO:0005975">
    <property type="term" value="P:carbohydrate metabolic process"/>
    <property type="evidence" value="ECO:0007669"/>
    <property type="project" value="InterPro"/>
</dbReference>
<dbReference type="SUPFAM" id="SSF51445">
    <property type="entry name" value="(Trans)glycosidases"/>
    <property type="match status" value="1"/>
</dbReference>
<dbReference type="EC" id="3.2.1.22" evidence="4"/>
<dbReference type="PRINTS" id="PR00740">
    <property type="entry name" value="GLHYDRLASE27"/>
</dbReference>
<dbReference type="Gene3D" id="3.20.20.70">
    <property type="entry name" value="Aldolase class I"/>
    <property type="match status" value="1"/>
</dbReference>
<dbReference type="EMBL" id="LGRX02015213">
    <property type="protein sequence ID" value="KAK3263613.1"/>
    <property type="molecule type" value="Genomic_DNA"/>
</dbReference>
<comment type="caution">
    <text evidence="6">The sequence shown here is derived from an EMBL/GenBank/DDBJ whole genome shotgun (WGS) entry which is preliminary data.</text>
</comment>
<feature type="non-terminal residue" evidence="6">
    <location>
        <position position="451"/>
    </location>
</feature>
<dbReference type="InterPro" id="IPR013785">
    <property type="entry name" value="Aldolase_TIM"/>
</dbReference>
<dbReference type="PANTHER" id="PTHR11452:SF42">
    <property type="entry name" value="ALPHA-GALACTOSIDASE"/>
    <property type="match status" value="1"/>
</dbReference>
<evidence type="ECO:0000313" key="7">
    <source>
        <dbReference type="Proteomes" id="UP001190700"/>
    </source>
</evidence>
<protein>
    <recommendedName>
        <fullName evidence="4">Alpha-galactosidase</fullName>
        <ecNumber evidence="4">3.2.1.22</ecNumber>
    </recommendedName>
    <alternativeName>
        <fullName evidence="4">Melibiase</fullName>
    </alternativeName>
</protein>
<dbReference type="AlphaFoldDB" id="A0AAE0KWR4"/>
<comment type="similarity">
    <text evidence="1 4">Belongs to the glycosyl hydrolase 27 family.</text>
</comment>
<evidence type="ECO:0000256" key="5">
    <source>
        <dbReference type="SAM" id="SignalP"/>
    </source>
</evidence>
<dbReference type="InterPro" id="IPR002241">
    <property type="entry name" value="Glyco_hydro_27"/>
</dbReference>
<evidence type="ECO:0000256" key="4">
    <source>
        <dbReference type="RuleBase" id="RU361168"/>
    </source>
</evidence>
<comment type="catalytic activity">
    <reaction evidence="4">
        <text>Hydrolysis of terminal, non-reducing alpha-D-galactose residues in alpha-D-galactosides, including galactose oligosaccharides, galactomannans and galactolipids.</text>
        <dbReference type="EC" id="3.2.1.22"/>
    </reaction>
</comment>
<keyword evidence="3 4" id="KW-0326">Glycosidase</keyword>
<reference evidence="6 7" key="1">
    <citation type="journal article" date="2015" name="Genome Biol. Evol.">
        <title>Comparative Genomics of a Bacterivorous Green Alga Reveals Evolutionary Causalities and Consequences of Phago-Mixotrophic Mode of Nutrition.</title>
        <authorList>
            <person name="Burns J.A."/>
            <person name="Paasch A."/>
            <person name="Narechania A."/>
            <person name="Kim E."/>
        </authorList>
    </citation>
    <scope>NUCLEOTIDE SEQUENCE [LARGE SCALE GENOMIC DNA]</scope>
    <source>
        <strain evidence="6 7">PLY_AMNH</strain>
    </source>
</reference>
<accession>A0AAE0KWR4</accession>
<evidence type="ECO:0000256" key="1">
    <source>
        <dbReference type="ARBA" id="ARBA00009743"/>
    </source>
</evidence>
<gene>
    <name evidence="6" type="ORF">CYMTET_27593</name>
</gene>
<dbReference type="Pfam" id="PF16499">
    <property type="entry name" value="Melibiase_2"/>
    <property type="match status" value="1"/>
</dbReference>
<keyword evidence="4" id="KW-1015">Disulfide bond</keyword>
<proteinExistence type="inferred from homology"/>
<keyword evidence="2 4" id="KW-0378">Hydrolase</keyword>